<organism evidence="1 2">
    <name type="scientific">Dryococelus australis</name>
    <dbReference type="NCBI Taxonomy" id="614101"/>
    <lineage>
        <taxon>Eukaryota</taxon>
        <taxon>Metazoa</taxon>
        <taxon>Ecdysozoa</taxon>
        <taxon>Arthropoda</taxon>
        <taxon>Hexapoda</taxon>
        <taxon>Insecta</taxon>
        <taxon>Pterygota</taxon>
        <taxon>Neoptera</taxon>
        <taxon>Polyneoptera</taxon>
        <taxon>Phasmatodea</taxon>
        <taxon>Verophasmatodea</taxon>
        <taxon>Anareolatae</taxon>
        <taxon>Phasmatidae</taxon>
        <taxon>Eurycanthinae</taxon>
        <taxon>Dryococelus</taxon>
    </lineage>
</organism>
<name>A0ABQ9GW15_9NEOP</name>
<evidence type="ECO:0008006" key="3">
    <source>
        <dbReference type="Google" id="ProtNLM"/>
    </source>
</evidence>
<dbReference type="Proteomes" id="UP001159363">
    <property type="component" value="Chromosome 8"/>
</dbReference>
<keyword evidence="2" id="KW-1185">Reference proteome</keyword>
<reference evidence="1 2" key="1">
    <citation type="submission" date="2023-02" db="EMBL/GenBank/DDBJ databases">
        <title>LHISI_Scaffold_Assembly.</title>
        <authorList>
            <person name="Stuart O.P."/>
            <person name="Cleave R."/>
            <person name="Magrath M.J.L."/>
            <person name="Mikheyev A.S."/>
        </authorList>
    </citation>
    <scope>NUCLEOTIDE SEQUENCE [LARGE SCALE GENOMIC DNA]</scope>
    <source>
        <strain evidence="1">Daus_M_001</strain>
        <tissue evidence="1">Leg muscle</tissue>
    </source>
</reference>
<protein>
    <recommendedName>
        <fullName evidence="3">DDE Tnp4 domain-containing protein</fullName>
    </recommendedName>
</protein>
<accession>A0ABQ9GW15</accession>
<sequence>MPYVILRHETFKLTSSLMRPYPKEQCKNYEDTAIYNYRHRRARRTPSNAFANTLDAIKPDTVDHLVMAACIIHNLLRTSNITCPIEGDGQDVFLPTEHM</sequence>
<comment type="caution">
    <text evidence="1">The sequence shown here is derived from an EMBL/GenBank/DDBJ whole genome shotgun (WGS) entry which is preliminary data.</text>
</comment>
<evidence type="ECO:0000313" key="1">
    <source>
        <dbReference type="EMBL" id="KAJ8876230.1"/>
    </source>
</evidence>
<gene>
    <name evidence="1" type="ORF">PR048_024140</name>
</gene>
<dbReference type="EMBL" id="JARBHB010000009">
    <property type="protein sequence ID" value="KAJ8876230.1"/>
    <property type="molecule type" value="Genomic_DNA"/>
</dbReference>
<proteinExistence type="predicted"/>
<evidence type="ECO:0000313" key="2">
    <source>
        <dbReference type="Proteomes" id="UP001159363"/>
    </source>
</evidence>